<keyword evidence="2" id="KW-0597">Phosphoprotein</keyword>
<dbReference type="Gene3D" id="2.30.30.40">
    <property type="entry name" value="SH3 Domains"/>
    <property type="match status" value="1"/>
</dbReference>
<evidence type="ECO:0000256" key="4">
    <source>
        <dbReference type="SAM" id="Coils"/>
    </source>
</evidence>
<proteinExistence type="inferred from homology"/>
<comment type="caution">
    <text evidence="8">The sequence shown here is derived from an EMBL/GenBank/DDBJ whole genome shotgun (WGS) entry which is preliminary data.</text>
</comment>
<dbReference type="Pfam" id="PF21019">
    <property type="entry name" value="Spectrin_3"/>
    <property type="match status" value="1"/>
</dbReference>
<dbReference type="GO" id="GO:0098609">
    <property type="term" value="P:cell-cell adhesion"/>
    <property type="evidence" value="ECO:0007669"/>
    <property type="project" value="TreeGrafter"/>
</dbReference>
<feature type="compositionally biased region" description="Polar residues" evidence="5">
    <location>
        <begin position="1"/>
        <end position="10"/>
    </location>
</feature>
<dbReference type="PANTHER" id="PTHR23169">
    <property type="entry name" value="ENVOPLAKIN"/>
    <property type="match status" value="1"/>
</dbReference>
<dbReference type="EMBL" id="JANIIK010000048">
    <property type="protein sequence ID" value="KAJ3599318.1"/>
    <property type="molecule type" value="Genomic_DNA"/>
</dbReference>
<evidence type="ECO:0000256" key="5">
    <source>
        <dbReference type="SAM" id="MobiDB-lite"/>
    </source>
</evidence>
<dbReference type="GO" id="GO:0042060">
    <property type="term" value="P:wound healing"/>
    <property type="evidence" value="ECO:0007669"/>
    <property type="project" value="TreeGrafter"/>
</dbReference>
<evidence type="ECO:0000259" key="6">
    <source>
        <dbReference type="Pfam" id="PF17902"/>
    </source>
</evidence>
<dbReference type="Gene3D" id="1.20.58.1060">
    <property type="match status" value="1"/>
</dbReference>
<organism evidence="8 9">
    <name type="scientific">Muraenolepis orangiensis</name>
    <name type="common">Patagonian moray cod</name>
    <dbReference type="NCBI Taxonomy" id="630683"/>
    <lineage>
        <taxon>Eukaryota</taxon>
        <taxon>Metazoa</taxon>
        <taxon>Chordata</taxon>
        <taxon>Craniata</taxon>
        <taxon>Vertebrata</taxon>
        <taxon>Euteleostomi</taxon>
        <taxon>Actinopterygii</taxon>
        <taxon>Neopterygii</taxon>
        <taxon>Teleostei</taxon>
        <taxon>Neoteleostei</taxon>
        <taxon>Acanthomorphata</taxon>
        <taxon>Zeiogadaria</taxon>
        <taxon>Gadariae</taxon>
        <taxon>Gadiformes</taxon>
        <taxon>Muraenolepidoidei</taxon>
        <taxon>Muraenolepididae</taxon>
        <taxon>Muraenolepis</taxon>
    </lineage>
</organism>
<feature type="domain" description="Desmoplakin SH3" evidence="6">
    <location>
        <begin position="435"/>
        <end position="500"/>
    </location>
</feature>
<dbReference type="GO" id="GO:0005882">
    <property type="term" value="C:intermediate filament"/>
    <property type="evidence" value="ECO:0007669"/>
    <property type="project" value="TreeGrafter"/>
</dbReference>
<dbReference type="InterPro" id="IPR041573">
    <property type="entry name" value="Desmoplakin_Spectrin-like"/>
</dbReference>
<dbReference type="InterPro" id="IPR018159">
    <property type="entry name" value="Spectrin/alpha-actinin"/>
</dbReference>
<protein>
    <recommendedName>
        <fullName evidence="10">Desmoplakin</fullName>
    </recommendedName>
</protein>
<dbReference type="InterPro" id="IPR043197">
    <property type="entry name" value="Plakin"/>
</dbReference>
<feature type="domain" description="Desmoplakin spectrin-like" evidence="7">
    <location>
        <begin position="535"/>
        <end position="603"/>
    </location>
</feature>
<dbReference type="Proteomes" id="UP001148018">
    <property type="component" value="Unassembled WGS sequence"/>
</dbReference>
<keyword evidence="3" id="KW-0677">Repeat</keyword>
<evidence type="ECO:0008006" key="10">
    <source>
        <dbReference type="Google" id="ProtNLM"/>
    </source>
</evidence>
<dbReference type="GO" id="GO:0005886">
    <property type="term" value="C:plasma membrane"/>
    <property type="evidence" value="ECO:0007669"/>
    <property type="project" value="TreeGrafter"/>
</dbReference>
<dbReference type="GO" id="GO:0045104">
    <property type="term" value="P:intermediate filament cytoskeleton organization"/>
    <property type="evidence" value="ECO:0007669"/>
    <property type="project" value="InterPro"/>
</dbReference>
<dbReference type="PANTHER" id="PTHR23169:SF26">
    <property type="entry name" value="DESMOPLAKIN"/>
    <property type="match status" value="1"/>
</dbReference>
<dbReference type="GO" id="GO:0005198">
    <property type="term" value="F:structural molecule activity"/>
    <property type="evidence" value="ECO:0007669"/>
    <property type="project" value="TreeGrafter"/>
</dbReference>
<dbReference type="Pfam" id="PF18373">
    <property type="entry name" value="Spectrin_2"/>
    <property type="match status" value="1"/>
</dbReference>
<reference evidence="8" key="1">
    <citation type="submission" date="2022-07" db="EMBL/GenBank/DDBJ databases">
        <title>Chromosome-level genome of Muraenolepis orangiensis.</title>
        <authorList>
            <person name="Kim J."/>
        </authorList>
    </citation>
    <scope>NUCLEOTIDE SEQUENCE</scope>
    <source>
        <strain evidence="8">KU_S4_2022</strain>
        <tissue evidence="8">Muscle</tissue>
    </source>
</reference>
<evidence type="ECO:0000313" key="9">
    <source>
        <dbReference type="Proteomes" id="UP001148018"/>
    </source>
</evidence>
<feature type="coiled-coil region" evidence="4">
    <location>
        <begin position="369"/>
        <end position="425"/>
    </location>
</feature>
<gene>
    <name evidence="8" type="ORF">NHX12_033281</name>
</gene>
<evidence type="ECO:0000256" key="2">
    <source>
        <dbReference type="ARBA" id="ARBA00022553"/>
    </source>
</evidence>
<accession>A0A9Q0E3L4</accession>
<evidence type="ECO:0000259" key="7">
    <source>
        <dbReference type="Pfam" id="PF18373"/>
    </source>
</evidence>
<feature type="coiled-coil region" evidence="4">
    <location>
        <begin position="299"/>
        <end position="326"/>
    </location>
</feature>
<dbReference type="InterPro" id="IPR041615">
    <property type="entry name" value="Desmoplakin_SH3"/>
</dbReference>
<dbReference type="SUPFAM" id="SSF46966">
    <property type="entry name" value="Spectrin repeat"/>
    <property type="match status" value="2"/>
</dbReference>
<feature type="region of interest" description="Disordered" evidence="5">
    <location>
        <begin position="1"/>
        <end position="24"/>
    </location>
</feature>
<dbReference type="GO" id="GO:0005737">
    <property type="term" value="C:cytoplasm"/>
    <property type="evidence" value="ECO:0007669"/>
    <property type="project" value="TreeGrafter"/>
</dbReference>
<comment type="similarity">
    <text evidence="1">Belongs to the plakin or cytolinker family.</text>
</comment>
<evidence type="ECO:0000256" key="3">
    <source>
        <dbReference type="ARBA" id="ARBA00022737"/>
    </source>
</evidence>
<dbReference type="GO" id="GO:0014704">
    <property type="term" value="C:intercalated disc"/>
    <property type="evidence" value="ECO:0007669"/>
    <property type="project" value="TreeGrafter"/>
</dbReference>
<dbReference type="CDD" id="cd00176">
    <property type="entry name" value="SPEC"/>
    <property type="match status" value="1"/>
</dbReference>
<evidence type="ECO:0000256" key="1">
    <source>
        <dbReference type="ARBA" id="ARBA00009109"/>
    </source>
</evidence>
<dbReference type="Pfam" id="PF17902">
    <property type="entry name" value="SH3_10"/>
    <property type="match status" value="1"/>
</dbReference>
<sequence>MSMYGSQKHLNSIRRHSSRSDVAPTGANYQYAQSEVVQAGGNGYGPPDPFMDGYSYTYSSTGGGQGGNSLHQKAMLLQGQCQECLRKAEHALQTGGDAERYMSMAKETIDKLKGCASQLRHIGQPNDNVVRSVEVCRDQLKGVHMAISETLQRRRSNRVSVGAWEEPGRSFMEAMAWIGQQKRLIETSSWGDDPETLQLQLASHQKFHSSIQRSVEVDRAKDDLIKKSDKGSIHALDQEWDSLQKLSFSRSEWLQELQQIIEDISREIMWVNYREEEELIFDWGDKNIDQYIPKKQESYSQLMSALEEKERDLNRLKVKVDVALKNNHPASDKIEAYMDTLQTQWSWLLQITKCIHVHLKENAAYSQFFKEANETYTTLQKEHESIRKKFTCDKNTSLESLQELLKGLEREKEKIMENKRQVQHLVSTSRSIVRLKPRNPEEKSSTSVIVRALCDFKQDQKVICKDNEGILKDNSQRSKWQVTGPGGLDMLVPSVCLLVPPPNPLTVSLANKNDQYYEAILSIWNQLYINIKSLISWQYCLMDIDRINSLSLSMYRSIIKSLETHFEEFKLNSDGSQLIEEEDLATIENQYNGAQTHYEQLVYQLPAYSQYASTDYGR</sequence>
<evidence type="ECO:0000313" key="8">
    <source>
        <dbReference type="EMBL" id="KAJ3599318.1"/>
    </source>
</evidence>
<keyword evidence="4" id="KW-0175">Coiled coil</keyword>
<dbReference type="Gene3D" id="1.20.58.60">
    <property type="match status" value="1"/>
</dbReference>
<dbReference type="GO" id="GO:0043588">
    <property type="term" value="P:skin development"/>
    <property type="evidence" value="ECO:0007669"/>
    <property type="project" value="TreeGrafter"/>
</dbReference>
<dbReference type="OrthoDB" id="8938928at2759"/>
<name>A0A9Q0E3L4_9TELE</name>
<dbReference type="AlphaFoldDB" id="A0A9Q0E3L4"/>
<keyword evidence="9" id="KW-1185">Reference proteome</keyword>